<dbReference type="SUPFAM" id="SSF51604">
    <property type="entry name" value="Enolase C-terminal domain-like"/>
    <property type="match status" value="1"/>
</dbReference>
<dbReference type="PANTHER" id="PTHR48073:SF2">
    <property type="entry name" value="O-SUCCINYLBENZOATE SYNTHASE"/>
    <property type="match status" value="1"/>
</dbReference>
<dbReference type="PANTHER" id="PTHR48073">
    <property type="entry name" value="O-SUCCINYLBENZOATE SYNTHASE-RELATED"/>
    <property type="match status" value="1"/>
</dbReference>
<dbReference type="Proteomes" id="UP000199370">
    <property type="component" value="Unassembled WGS sequence"/>
</dbReference>
<dbReference type="EMBL" id="FNIA01000028">
    <property type="protein sequence ID" value="SDN34940.1"/>
    <property type="molecule type" value="Genomic_DNA"/>
</dbReference>
<proteinExistence type="inferred from homology"/>
<dbReference type="GO" id="GO:0046872">
    <property type="term" value="F:metal ion binding"/>
    <property type="evidence" value="ECO:0007669"/>
    <property type="project" value="UniProtKB-KW"/>
</dbReference>
<feature type="domain" description="Mandelate racemase/muconate lactonizing enzyme C-terminal" evidence="6">
    <location>
        <begin position="137"/>
        <end position="230"/>
    </location>
</feature>
<dbReference type="InterPro" id="IPR013342">
    <property type="entry name" value="Mandelate_racemase_C"/>
</dbReference>
<dbReference type="Pfam" id="PF13378">
    <property type="entry name" value="MR_MLE_C"/>
    <property type="match status" value="1"/>
</dbReference>
<dbReference type="SFLD" id="SFLDF00010">
    <property type="entry name" value="dipeptide_epimerase"/>
    <property type="match status" value="1"/>
</dbReference>
<dbReference type="SFLD" id="SFLDS00001">
    <property type="entry name" value="Enolase"/>
    <property type="match status" value="2"/>
</dbReference>
<evidence type="ECO:0000256" key="5">
    <source>
        <dbReference type="ARBA" id="ARBA00023235"/>
    </source>
</evidence>
<keyword evidence="4" id="KW-0460">Magnesium</keyword>
<keyword evidence="5" id="KW-0413">Isomerase</keyword>
<keyword evidence="3" id="KW-0479">Metal-binding</keyword>
<protein>
    <submittedName>
        <fullName evidence="7">L-alanine-DL-glutamate epimerase</fullName>
    </submittedName>
</protein>
<evidence type="ECO:0000256" key="4">
    <source>
        <dbReference type="ARBA" id="ARBA00022842"/>
    </source>
</evidence>
<comment type="similarity">
    <text evidence="2">Belongs to the mandelate racemase/muconate lactonizing enzyme family.</text>
</comment>
<dbReference type="Gene3D" id="3.20.20.120">
    <property type="entry name" value="Enolase-like C-terminal domain"/>
    <property type="match status" value="1"/>
</dbReference>
<dbReference type="PROSITE" id="PS00909">
    <property type="entry name" value="MR_MLE_2"/>
    <property type="match status" value="1"/>
</dbReference>
<comment type="cofactor">
    <cofactor evidence="1">
        <name>Mg(2+)</name>
        <dbReference type="ChEBI" id="CHEBI:18420"/>
    </cofactor>
</comment>
<name>A0A1H0AN21_9EURY</name>
<dbReference type="CDD" id="cd03319">
    <property type="entry name" value="L-Ala-DL-Glu_epimerase"/>
    <property type="match status" value="1"/>
</dbReference>
<dbReference type="InterPro" id="IPR018110">
    <property type="entry name" value="Mandel_Rmase/mucon_lact_enz_CS"/>
</dbReference>
<accession>A0A1H0AN21</accession>
<dbReference type="SFLD" id="SFLDF00009">
    <property type="entry name" value="o-succinylbenzoate_synthase"/>
    <property type="match status" value="1"/>
</dbReference>
<evidence type="ECO:0000256" key="3">
    <source>
        <dbReference type="ARBA" id="ARBA00022723"/>
    </source>
</evidence>
<gene>
    <name evidence="7" type="ORF">SAMN05192554_12838</name>
</gene>
<evidence type="ECO:0000256" key="2">
    <source>
        <dbReference type="ARBA" id="ARBA00008031"/>
    </source>
</evidence>
<dbReference type="InterPro" id="IPR036849">
    <property type="entry name" value="Enolase-like_C_sf"/>
</dbReference>
<evidence type="ECO:0000256" key="1">
    <source>
        <dbReference type="ARBA" id="ARBA00001946"/>
    </source>
</evidence>
<dbReference type="InterPro" id="IPR034603">
    <property type="entry name" value="Dipeptide_epimerase"/>
</dbReference>
<evidence type="ECO:0000313" key="8">
    <source>
        <dbReference type="Proteomes" id="UP000199370"/>
    </source>
</evidence>
<sequence>MNLSVERVSLELAETFTISRGSTDRTDNVVVRISDGGHEGIGAAAPSTHYGETAATVEAAIERLRPTVEAVDDPFQVERVERELAHELGRNPAARCAVSIALHDLVGRHTDLPLWRYWGLDPDAAPDTSYTVGIGDPETMADRARRAADAGYGTLKVKVGTDDDRARVDAVAEAVPDATLRLDANEAWTPKDAVRNAEWLADYDVEFLEQPVPAADPEGLRYVYEHSPLPVAVDESCVTLPDVPAVADRADVAVLKLMKCGGLVEARRMVHAARAHGLDVMLGCMIETDAAISAGAQLAPLCDYVDLDGSLLLDDDSDPYEGPVRAGGHIDLDDQPGIGLR</sequence>
<evidence type="ECO:0000313" key="7">
    <source>
        <dbReference type="EMBL" id="SDN34940.1"/>
    </source>
</evidence>
<dbReference type="InterPro" id="IPR029017">
    <property type="entry name" value="Enolase-like_N"/>
</dbReference>
<dbReference type="SUPFAM" id="SSF54826">
    <property type="entry name" value="Enolase N-terminal domain-like"/>
    <property type="match status" value="1"/>
</dbReference>
<evidence type="ECO:0000259" key="6">
    <source>
        <dbReference type="SMART" id="SM00922"/>
    </source>
</evidence>
<dbReference type="GO" id="GO:0016855">
    <property type="term" value="F:racemase and epimerase activity, acting on amino acids and derivatives"/>
    <property type="evidence" value="ECO:0007669"/>
    <property type="project" value="InterPro"/>
</dbReference>
<reference evidence="7 8" key="1">
    <citation type="submission" date="2016-10" db="EMBL/GenBank/DDBJ databases">
        <authorList>
            <person name="de Groot N.N."/>
        </authorList>
    </citation>
    <scope>NUCLEOTIDE SEQUENCE [LARGE SCALE GENOMIC DNA]</scope>
    <source>
        <strain evidence="8">EB21,IBRC-M 10013,KCTC 4048</strain>
    </source>
</reference>
<dbReference type="RefSeq" id="WP_089736046.1">
    <property type="nucleotide sequence ID" value="NZ_FNIA01000028.1"/>
</dbReference>
<dbReference type="STRING" id="996166.SAMN05192554_12838"/>
<dbReference type="Gene3D" id="3.30.390.10">
    <property type="entry name" value="Enolase-like, N-terminal domain"/>
    <property type="match status" value="1"/>
</dbReference>
<dbReference type="Pfam" id="PF02746">
    <property type="entry name" value="MR_MLE_N"/>
    <property type="match status" value="1"/>
</dbReference>
<dbReference type="InterPro" id="IPR029065">
    <property type="entry name" value="Enolase_C-like"/>
</dbReference>
<organism evidence="7 8">
    <name type="scientific">Haloarchaeobius iranensis</name>
    <dbReference type="NCBI Taxonomy" id="996166"/>
    <lineage>
        <taxon>Archaea</taxon>
        <taxon>Methanobacteriati</taxon>
        <taxon>Methanobacteriota</taxon>
        <taxon>Stenosarchaea group</taxon>
        <taxon>Halobacteria</taxon>
        <taxon>Halobacteriales</taxon>
        <taxon>Halorubellaceae</taxon>
        <taxon>Haloarchaeobius</taxon>
    </lineage>
</organism>
<dbReference type="OrthoDB" id="372081at2157"/>
<keyword evidence="8" id="KW-1185">Reference proteome</keyword>
<dbReference type="AlphaFoldDB" id="A0A1H0AN21"/>
<dbReference type="SFLD" id="SFLDG00180">
    <property type="entry name" value="muconate_cycloisomerase"/>
    <property type="match status" value="2"/>
</dbReference>
<dbReference type="GO" id="GO:0009063">
    <property type="term" value="P:amino acid catabolic process"/>
    <property type="evidence" value="ECO:0007669"/>
    <property type="project" value="InterPro"/>
</dbReference>
<dbReference type="InterPro" id="IPR013341">
    <property type="entry name" value="Mandelate_racemase_N_dom"/>
</dbReference>
<dbReference type="SMART" id="SM00922">
    <property type="entry name" value="MR_MLE"/>
    <property type="match status" value="1"/>
</dbReference>